<dbReference type="Gene3D" id="3.40.250.10">
    <property type="entry name" value="Rhodanese-like domain"/>
    <property type="match status" value="1"/>
</dbReference>
<comment type="caution">
    <text evidence="2">The sequence shown here is derived from an EMBL/GenBank/DDBJ whole genome shotgun (WGS) entry which is preliminary data.</text>
</comment>
<dbReference type="PROSITE" id="PS50206">
    <property type="entry name" value="RHODANESE_3"/>
    <property type="match status" value="1"/>
</dbReference>
<dbReference type="PANTHER" id="PTHR43031">
    <property type="entry name" value="FAD-DEPENDENT OXIDOREDUCTASE"/>
    <property type="match status" value="1"/>
</dbReference>
<dbReference type="AlphaFoldDB" id="A0A9D1HPX3"/>
<dbReference type="PANTHER" id="PTHR43031:SF1">
    <property type="entry name" value="PYRIDINE NUCLEOTIDE-DISULPHIDE OXIDOREDUCTASE"/>
    <property type="match status" value="1"/>
</dbReference>
<feature type="domain" description="Rhodanese" evidence="1">
    <location>
        <begin position="16"/>
        <end position="103"/>
    </location>
</feature>
<evidence type="ECO:0000259" key="1">
    <source>
        <dbReference type="PROSITE" id="PS50206"/>
    </source>
</evidence>
<organism evidence="2 3">
    <name type="scientific">Candidatus Fimiplasma intestinipullorum</name>
    <dbReference type="NCBI Taxonomy" id="2840825"/>
    <lineage>
        <taxon>Bacteria</taxon>
        <taxon>Bacillati</taxon>
        <taxon>Bacillota</taxon>
        <taxon>Clostridia</taxon>
        <taxon>Eubacteriales</taxon>
        <taxon>Candidatus Fimiplasma</taxon>
    </lineage>
</organism>
<dbReference type="Pfam" id="PF00581">
    <property type="entry name" value="Rhodanese"/>
    <property type="match status" value="1"/>
</dbReference>
<gene>
    <name evidence="2" type="ORF">IAD15_08390</name>
</gene>
<reference evidence="2" key="1">
    <citation type="submission" date="2020-10" db="EMBL/GenBank/DDBJ databases">
        <authorList>
            <person name="Gilroy R."/>
        </authorList>
    </citation>
    <scope>NUCLEOTIDE SEQUENCE</scope>
    <source>
        <strain evidence="2">CHK195-11698</strain>
    </source>
</reference>
<dbReference type="InterPro" id="IPR001763">
    <property type="entry name" value="Rhodanese-like_dom"/>
</dbReference>
<reference evidence="2" key="2">
    <citation type="journal article" date="2021" name="PeerJ">
        <title>Extensive microbial diversity within the chicken gut microbiome revealed by metagenomics and culture.</title>
        <authorList>
            <person name="Gilroy R."/>
            <person name="Ravi A."/>
            <person name="Getino M."/>
            <person name="Pursley I."/>
            <person name="Horton D.L."/>
            <person name="Alikhan N.F."/>
            <person name="Baker D."/>
            <person name="Gharbi K."/>
            <person name="Hall N."/>
            <person name="Watson M."/>
            <person name="Adriaenssens E.M."/>
            <person name="Foster-Nyarko E."/>
            <person name="Jarju S."/>
            <person name="Secka A."/>
            <person name="Antonio M."/>
            <person name="Oren A."/>
            <person name="Chaudhuri R.R."/>
            <person name="La Ragione R."/>
            <person name="Hildebrand F."/>
            <person name="Pallen M.J."/>
        </authorList>
    </citation>
    <scope>NUCLEOTIDE SEQUENCE</scope>
    <source>
        <strain evidence="2">CHK195-11698</strain>
    </source>
</reference>
<name>A0A9D1HPX3_9FIRM</name>
<sequence>MNGNWPLEITFENLDQMPPGLYLDIRDKASYLAGHHPRFMHAPLDQIGLWSKQLDRSRPIYLVCEHGDRAKAVALKLREQGYQAFSLIGGMYQYAMTFNPLYY</sequence>
<evidence type="ECO:0000313" key="3">
    <source>
        <dbReference type="Proteomes" id="UP000824175"/>
    </source>
</evidence>
<evidence type="ECO:0000313" key="2">
    <source>
        <dbReference type="EMBL" id="HIU14071.1"/>
    </source>
</evidence>
<accession>A0A9D1HPX3</accession>
<dbReference type="InterPro" id="IPR036873">
    <property type="entry name" value="Rhodanese-like_dom_sf"/>
</dbReference>
<protein>
    <recommendedName>
        <fullName evidence="1">Rhodanese domain-containing protein</fullName>
    </recommendedName>
</protein>
<dbReference type="InterPro" id="IPR050229">
    <property type="entry name" value="GlpE_sulfurtransferase"/>
</dbReference>
<dbReference type="EMBL" id="DVMJ01000071">
    <property type="protein sequence ID" value="HIU14071.1"/>
    <property type="molecule type" value="Genomic_DNA"/>
</dbReference>
<dbReference type="SMART" id="SM00450">
    <property type="entry name" value="RHOD"/>
    <property type="match status" value="1"/>
</dbReference>
<dbReference type="Proteomes" id="UP000824175">
    <property type="component" value="Unassembled WGS sequence"/>
</dbReference>
<proteinExistence type="predicted"/>
<dbReference type="SUPFAM" id="SSF52821">
    <property type="entry name" value="Rhodanese/Cell cycle control phosphatase"/>
    <property type="match status" value="1"/>
</dbReference>